<comment type="caution">
    <text evidence="2">Lacks conserved residue(s) required for the propagation of feature annotation.</text>
</comment>
<feature type="domain" description="EGF-like" evidence="3">
    <location>
        <begin position="68"/>
        <end position="104"/>
    </location>
</feature>
<evidence type="ECO:0000313" key="5">
    <source>
        <dbReference type="Proteomes" id="UP001164746"/>
    </source>
</evidence>
<dbReference type="Gene3D" id="2.10.25.10">
    <property type="entry name" value="Laminin"/>
    <property type="match status" value="1"/>
</dbReference>
<dbReference type="SUPFAM" id="SSF57196">
    <property type="entry name" value="EGF/Laminin"/>
    <property type="match status" value="1"/>
</dbReference>
<dbReference type="InterPro" id="IPR000742">
    <property type="entry name" value="EGF"/>
</dbReference>
<dbReference type="Proteomes" id="UP001164746">
    <property type="component" value="Chromosome 1"/>
</dbReference>
<evidence type="ECO:0000256" key="2">
    <source>
        <dbReference type="PROSITE-ProRule" id="PRU00076"/>
    </source>
</evidence>
<protein>
    <submittedName>
        <fullName evidence="4">NCAN-like protein</fullName>
    </submittedName>
</protein>
<sequence>MIDTTLESFTSFWWTRFIVQLSIISYVKKMHVKMLALVFGLLFFSNVVSGPCDSNPCKFGTCTGNGSVIDDCAGVSCNSGTCVDTVNNYWCDCTGTSNSGRYCELRKLNERMKEEIGVVKQ</sequence>
<accession>A0ABY7DBA0</accession>
<dbReference type="PROSITE" id="PS50026">
    <property type="entry name" value="EGF_3"/>
    <property type="match status" value="1"/>
</dbReference>
<reference evidence="4" key="1">
    <citation type="submission" date="2022-11" db="EMBL/GenBank/DDBJ databases">
        <title>Centuries of genome instability and evolution in soft-shell clam transmissible cancer (bioRxiv).</title>
        <authorList>
            <person name="Hart S.F.M."/>
            <person name="Yonemitsu M.A."/>
            <person name="Giersch R.M."/>
            <person name="Beal B.F."/>
            <person name="Arriagada G."/>
            <person name="Davis B.W."/>
            <person name="Ostrander E.A."/>
            <person name="Goff S.P."/>
            <person name="Metzger M.J."/>
        </authorList>
    </citation>
    <scope>NUCLEOTIDE SEQUENCE</scope>
    <source>
        <strain evidence="4">MELC-2E11</strain>
        <tissue evidence="4">Siphon/mantle</tissue>
    </source>
</reference>
<dbReference type="PROSITE" id="PS00010">
    <property type="entry name" value="ASX_HYDROXYL"/>
    <property type="match status" value="1"/>
</dbReference>
<evidence type="ECO:0000313" key="4">
    <source>
        <dbReference type="EMBL" id="WAQ94942.1"/>
    </source>
</evidence>
<dbReference type="InterPro" id="IPR000152">
    <property type="entry name" value="EGF-type_Asp/Asn_hydroxyl_site"/>
</dbReference>
<name>A0ABY7DBA0_MYAAR</name>
<keyword evidence="5" id="KW-1185">Reference proteome</keyword>
<keyword evidence="1 2" id="KW-1015">Disulfide bond</keyword>
<evidence type="ECO:0000259" key="3">
    <source>
        <dbReference type="PROSITE" id="PS50026"/>
    </source>
</evidence>
<dbReference type="EMBL" id="CP111012">
    <property type="protein sequence ID" value="WAQ94942.1"/>
    <property type="molecule type" value="Genomic_DNA"/>
</dbReference>
<organism evidence="4 5">
    <name type="scientific">Mya arenaria</name>
    <name type="common">Soft-shell clam</name>
    <dbReference type="NCBI Taxonomy" id="6604"/>
    <lineage>
        <taxon>Eukaryota</taxon>
        <taxon>Metazoa</taxon>
        <taxon>Spiralia</taxon>
        <taxon>Lophotrochozoa</taxon>
        <taxon>Mollusca</taxon>
        <taxon>Bivalvia</taxon>
        <taxon>Autobranchia</taxon>
        <taxon>Heteroconchia</taxon>
        <taxon>Euheterodonta</taxon>
        <taxon>Imparidentia</taxon>
        <taxon>Neoheterodontei</taxon>
        <taxon>Myida</taxon>
        <taxon>Myoidea</taxon>
        <taxon>Myidae</taxon>
        <taxon>Mya</taxon>
    </lineage>
</organism>
<proteinExistence type="predicted"/>
<evidence type="ECO:0000256" key="1">
    <source>
        <dbReference type="ARBA" id="ARBA00023157"/>
    </source>
</evidence>
<keyword evidence="2" id="KW-0245">EGF-like domain</keyword>
<gene>
    <name evidence="4" type="ORF">MAR_007413</name>
</gene>
<feature type="disulfide bond" evidence="2">
    <location>
        <begin position="72"/>
        <end position="82"/>
    </location>
</feature>